<comment type="caution">
    <text evidence="4">The sequence shown here is derived from an EMBL/GenBank/DDBJ whole genome shotgun (WGS) entry which is preliminary data.</text>
</comment>
<gene>
    <name evidence="4" type="ORF">RFI_08028</name>
</gene>
<dbReference type="SUPFAM" id="SSF53697">
    <property type="entry name" value="SIS domain"/>
    <property type="match status" value="1"/>
</dbReference>
<feature type="domain" description="Carbohydrate kinase PfkB" evidence="3">
    <location>
        <begin position="27"/>
        <end position="109"/>
    </location>
</feature>
<dbReference type="InterPro" id="IPR029056">
    <property type="entry name" value="Ribokinase-like"/>
</dbReference>
<accession>X6NTL1</accession>
<feature type="non-terminal residue" evidence="4">
    <location>
        <position position="1"/>
    </location>
</feature>
<dbReference type="GO" id="GO:0097367">
    <property type="term" value="F:carbohydrate derivative binding"/>
    <property type="evidence" value="ECO:0007669"/>
    <property type="project" value="InterPro"/>
</dbReference>
<dbReference type="OrthoDB" id="415590at2759"/>
<protein>
    <submittedName>
        <fullName evidence="4">2-dehydro-3-deoxygluconate kinase</fullName>
    </submittedName>
</protein>
<dbReference type="InterPro" id="IPR002173">
    <property type="entry name" value="Carboh/pur_kinase_PfkB_CS"/>
</dbReference>
<evidence type="ECO:0000256" key="2">
    <source>
        <dbReference type="ARBA" id="ARBA00022777"/>
    </source>
</evidence>
<dbReference type="Pfam" id="PF00294">
    <property type="entry name" value="PfkB"/>
    <property type="match status" value="1"/>
</dbReference>
<dbReference type="PROSITE" id="PS00584">
    <property type="entry name" value="PFKB_KINASES_2"/>
    <property type="match status" value="1"/>
</dbReference>
<proteinExistence type="predicted"/>
<keyword evidence="1" id="KW-0808">Transferase</keyword>
<dbReference type="Gene3D" id="3.40.50.10490">
    <property type="entry name" value="Glucose-6-phosphate isomerase like protein, domain 1"/>
    <property type="match status" value="1"/>
</dbReference>
<evidence type="ECO:0000259" key="3">
    <source>
        <dbReference type="Pfam" id="PF00294"/>
    </source>
</evidence>
<dbReference type="Proteomes" id="UP000023152">
    <property type="component" value="Unassembled WGS sequence"/>
</dbReference>
<dbReference type="InterPro" id="IPR011611">
    <property type="entry name" value="PfkB_dom"/>
</dbReference>
<organism evidence="4 5">
    <name type="scientific">Reticulomyxa filosa</name>
    <dbReference type="NCBI Taxonomy" id="46433"/>
    <lineage>
        <taxon>Eukaryota</taxon>
        <taxon>Sar</taxon>
        <taxon>Rhizaria</taxon>
        <taxon>Retaria</taxon>
        <taxon>Foraminifera</taxon>
        <taxon>Monothalamids</taxon>
        <taxon>Reticulomyxidae</taxon>
        <taxon>Reticulomyxa</taxon>
    </lineage>
</organism>
<reference evidence="4 5" key="1">
    <citation type="journal article" date="2013" name="Curr. Biol.">
        <title>The Genome of the Foraminiferan Reticulomyxa filosa.</title>
        <authorList>
            <person name="Glockner G."/>
            <person name="Hulsmann N."/>
            <person name="Schleicher M."/>
            <person name="Noegel A.A."/>
            <person name="Eichinger L."/>
            <person name="Gallinger C."/>
            <person name="Pawlowski J."/>
            <person name="Sierra R."/>
            <person name="Euteneuer U."/>
            <person name="Pillet L."/>
            <person name="Moustafa A."/>
            <person name="Platzer M."/>
            <person name="Groth M."/>
            <person name="Szafranski K."/>
            <person name="Schliwa M."/>
        </authorList>
    </citation>
    <scope>NUCLEOTIDE SEQUENCE [LARGE SCALE GENOMIC DNA]</scope>
</reference>
<name>X6NTL1_RETFI</name>
<dbReference type="GO" id="GO:0016301">
    <property type="term" value="F:kinase activity"/>
    <property type="evidence" value="ECO:0007669"/>
    <property type="project" value="UniProtKB-KW"/>
</dbReference>
<dbReference type="GO" id="GO:1901135">
    <property type="term" value="P:carbohydrate derivative metabolic process"/>
    <property type="evidence" value="ECO:0007669"/>
    <property type="project" value="InterPro"/>
</dbReference>
<evidence type="ECO:0000313" key="5">
    <source>
        <dbReference type="Proteomes" id="UP000023152"/>
    </source>
</evidence>
<dbReference type="InterPro" id="IPR046348">
    <property type="entry name" value="SIS_dom_sf"/>
</dbReference>
<dbReference type="EMBL" id="ASPP01006254">
    <property type="protein sequence ID" value="ETO29099.1"/>
    <property type="molecule type" value="Genomic_DNA"/>
</dbReference>
<evidence type="ECO:0000256" key="1">
    <source>
        <dbReference type="ARBA" id="ARBA00022679"/>
    </source>
</evidence>
<dbReference type="SUPFAM" id="SSF53613">
    <property type="entry name" value="Ribokinase-like"/>
    <property type="match status" value="1"/>
</dbReference>
<keyword evidence="2 4" id="KW-0418">Kinase</keyword>
<dbReference type="AlphaFoldDB" id="X6NTL1"/>
<dbReference type="Gene3D" id="3.40.1190.20">
    <property type="match status" value="1"/>
</dbReference>
<evidence type="ECO:0000313" key="4">
    <source>
        <dbReference type="EMBL" id="ETO29099.1"/>
    </source>
</evidence>
<keyword evidence="5" id="KW-1185">Reference proteome</keyword>
<sequence length="268" mass="29764">RVLGTQDDAAKKLKISDVAYEFQSLFGNKLVGITDGKRGSVFINKEKHVVYVDALSGITQVDSTGAGDAFFGGMLSYLFQHGIPTNKDQIQQLGHVARAVGAACVESLGHFYMFACLYNIKISKRLVTLEPCLRNYLLKNPIPTVSDDIIKPAEHITTPKDCYLTSLQQDIDCLLQMQSNSHTFMQQFQTLIQLLSEAVVLSSHDIRTSRRVYTTGIGKSGIVAKRFAASLSSISCQVLLLLLLLEPKTRQQNECVLEMLSQWKYIAI</sequence>